<comment type="catalytic activity">
    <reaction evidence="1">
        <text>peroxynitrite = nitrate</text>
        <dbReference type="Rhea" id="RHEA:63116"/>
        <dbReference type="ChEBI" id="CHEBI:17632"/>
        <dbReference type="ChEBI" id="CHEBI:25941"/>
    </reaction>
</comment>
<dbReference type="InterPro" id="IPR022939">
    <property type="entry name" value="Nb(III)_bact/plant"/>
</dbReference>
<comment type="function">
    <text evidence="1">Heme-binding protein able to scavenge peroxynitrite and to protect free L-tyrosine against peroxynitrite-mediated nitration, by acting as a peroxynitrite isomerase that converts peroxynitrite to nitrate. Therefore, this protein likely plays a role in peroxynitrite sensing and in the detoxification of reactive nitrogen and oxygen species (RNS and ROS, respectively). Is able to bind nitric oxide (NO) in vitro, but may act as a sensor of peroxynitrite levels in vivo.</text>
</comment>
<comment type="domain">
    <text evidence="1">Forms a 10-stranded antiparallel beta-barrel structure able to accommodate a hydrophobic ligand in its interior. In fact, this fold hosts the heme group, which is located in a wide surface cleft.</text>
</comment>
<dbReference type="EC" id="5.99.-.-" evidence="1"/>
<comment type="similarity">
    <text evidence="1">Belongs to the nitrobindin family.</text>
</comment>
<dbReference type="Pfam" id="PF08768">
    <property type="entry name" value="THAP4_heme-bd"/>
    <property type="match status" value="1"/>
</dbReference>
<dbReference type="InterPro" id="IPR012674">
    <property type="entry name" value="Calycin"/>
</dbReference>
<comment type="caution">
    <text evidence="4">The sequence shown here is derived from an EMBL/GenBank/DDBJ whole genome shotgun (WGS) entry which is preliminary data.</text>
</comment>
<evidence type="ECO:0000313" key="5">
    <source>
        <dbReference type="Proteomes" id="UP000603904"/>
    </source>
</evidence>
<keyword evidence="1" id="KW-0413">Isomerase</keyword>
<dbReference type="InterPro" id="IPR014878">
    <property type="entry name" value="THAP4-like_heme-bd"/>
</dbReference>
<keyword evidence="1" id="KW-0408">Iron</keyword>
<evidence type="ECO:0000256" key="1">
    <source>
        <dbReference type="HAMAP-Rule" id="MF_01297"/>
    </source>
</evidence>
<dbReference type="PANTHER" id="PTHR15854:SF4">
    <property type="entry name" value="PEROXYNITRITE ISOMERASE THAP4"/>
    <property type="match status" value="1"/>
</dbReference>
<dbReference type="Gene3D" id="2.40.128.20">
    <property type="match status" value="1"/>
</dbReference>
<comment type="cofactor">
    <cofactor evidence="1">
        <name>heme b</name>
        <dbReference type="ChEBI" id="CHEBI:60344"/>
    </cofactor>
    <text evidence="1">Binds 1 heme b group per subunit, that coordinates a highly solvent-exposed Fe(III) atom.</text>
</comment>
<proteinExistence type="inferred from homology"/>
<evidence type="ECO:0000259" key="3">
    <source>
        <dbReference type="Pfam" id="PF08768"/>
    </source>
</evidence>
<dbReference type="SUPFAM" id="SSF50814">
    <property type="entry name" value="Lipocalins"/>
    <property type="match status" value="1"/>
</dbReference>
<dbReference type="CDD" id="cd07828">
    <property type="entry name" value="lipocalin_heme-bd-THAP4-like"/>
    <property type="match status" value="1"/>
</dbReference>
<feature type="short sequence motif" description="GXWXGXG" evidence="1">
    <location>
        <begin position="47"/>
        <end position="53"/>
    </location>
</feature>
<evidence type="ECO:0000256" key="2">
    <source>
        <dbReference type="SAM" id="MobiDB-lite"/>
    </source>
</evidence>
<feature type="domain" description="THAP4-like heme-binding" evidence="3">
    <location>
        <begin position="38"/>
        <end position="189"/>
    </location>
</feature>
<name>A0ABQ4G5L6_9ACTN</name>
<dbReference type="EMBL" id="BOOC01000030">
    <property type="protein sequence ID" value="GIH42375.1"/>
    <property type="molecule type" value="Genomic_DNA"/>
</dbReference>
<gene>
    <name evidence="4" type="ORF">Mco01_53750</name>
</gene>
<dbReference type="InterPro" id="IPR045165">
    <property type="entry name" value="Nitrobindin"/>
</dbReference>
<feature type="binding site" evidence="1">
    <location>
        <position position="59"/>
    </location>
    <ligand>
        <name>heme b</name>
        <dbReference type="ChEBI" id="CHEBI:60344"/>
    </ligand>
</feature>
<protein>
    <recommendedName>
        <fullName evidence="1">Peroxynitrite isomerase</fullName>
        <ecNumber evidence="1">5.99.-.-</ecNumber>
    </recommendedName>
    <alternativeName>
        <fullName evidence="1">Ferric nitrobindin</fullName>
        <shortName evidence="1">Nb(III)</shortName>
    </alternativeName>
</protein>
<keyword evidence="1" id="KW-0479">Metal-binding</keyword>
<organism evidence="4 5">
    <name type="scientific">Microbispora corallina</name>
    <dbReference type="NCBI Taxonomy" id="83302"/>
    <lineage>
        <taxon>Bacteria</taxon>
        <taxon>Bacillati</taxon>
        <taxon>Actinomycetota</taxon>
        <taxon>Actinomycetes</taxon>
        <taxon>Streptosporangiales</taxon>
        <taxon>Streptosporangiaceae</taxon>
        <taxon>Microbispora</taxon>
    </lineage>
</organism>
<keyword evidence="1" id="KW-0349">Heme</keyword>
<accession>A0ABQ4G5L6</accession>
<comment type="pathway">
    <text evidence="1">Nitrogen metabolism.</text>
</comment>
<feature type="binding site" evidence="1">
    <location>
        <position position="150"/>
    </location>
    <ligand>
        <name>heme b</name>
        <dbReference type="ChEBI" id="CHEBI:60344"/>
    </ligand>
</feature>
<evidence type="ECO:0000313" key="4">
    <source>
        <dbReference type="EMBL" id="GIH42375.1"/>
    </source>
</evidence>
<feature type="region of interest" description="Disordered" evidence="2">
    <location>
        <begin position="1"/>
        <end position="22"/>
    </location>
</feature>
<feature type="binding site" description="axial binding residue" evidence="1">
    <location>
        <position position="182"/>
    </location>
    <ligand>
        <name>heme b</name>
        <dbReference type="ChEBI" id="CHEBI:60344"/>
    </ligand>
    <ligandPart>
        <name>Fe</name>
        <dbReference type="ChEBI" id="CHEBI:18248"/>
    </ligandPart>
</feature>
<dbReference type="HAMAP" id="MF_01297">
    <property type="entry name" value="nitrobindin"/>
    <property type="match status" value="1"/>
</dbReference>
<dbReference type="Proteomes" id="UP000603904">
    <property type="component" value="Unassembled WGS sequence"/>
</dbReference>
<keyword evidence="5" id="KW-1185">Reference proteome</keyword>
<sequence>MPYKWDKTGHSPSGRLDGGGKNRGRAASKLVVMDVHPDLEPIAFLLGRWEGAGVIGYPTMESANFGQEVVFGHNGKPFLTYQSRTWLLDAEGTKVRPLATESGYWRIQPERHLEVVLAHPTGIVEIYVGEVVFHKIELHTDVVARTSTAKEYNAGHRLYGLVNGNLMYAYDMAAVGQPLQSHASAELRKAGEFVPE</sequence>
<dbReference type="PANTHER" id="PTHR15854">
    <property type="entry name" value="THAP4 PROTEIN"/>
    <property type="match status" value="1"/>
</dbReference>
<reference evidence="4 5" key="1">
    <citation type="submission" date="2021-01" db="EMBL/GenBank/DDBJ databases">
        <title>Whole genome shotgun sequence of Microbispora corallina NBRC 16416.</title>
        <authorList>
            <person name="Komaki H."/>
            <person name="Tamura T."/>
        </authorList>
    </citation>
    <scope>NUCLEOTIDE SEQUENCE [LARGE SCALE GENOMIC DNA]</scope>
    <source>
        <strain evidence="4 5">NBRC 16416</strain>
    </source>
</reference>